<evidence type="ECO:0000313" key="2">
    <source>
        <dbReference type="EMBL" id="TGO70819.1"/>
    </source>
</evidence>
<dbReference type="EMBL" id="PQXM01000659">
    <property type="protein sequence ID" value="TGO70819.1"/>
    <property type="molecule type" value="Genomic_DNA"/>
</dbReference>
<evidence type="ECO:0000256" key="1">
    <source>
        <dbReference type="SAM" id="MobiDB-lite"/>
    </source>
</evidence>
<organism evidence="2 3">
    <name type="scientific">Botrytis elliptica</name>
    <dbReference type="NCBI Taxonomy" id="278938"/>
    <lineage>
        <taxon>Eukaryota</taxon>
        <taxon>Fungi</taxon>
        <taxon>Dikarya</taxon>
        <taxon>Ascomycota</taxon>
        <taxon>Pezizomycotina</taxon>
        <taxon>Leotiomycetes</taxon>
        <taxon>Helotiales</taxon>
        <taxon>Sclerotiniaceae</taxon>
        <taxon>Botrytis</taxon>
    </lineage>
</organism>
<name>A0A4Z1JAX6_9HELO</name>
<protein>
    <submittedName>
        <fullName evidence="2">Uncharacterized protein</fullName>
    </submittedName>
</protein>
<feature type="compositionally biased region" description="Polar residues" evidence="1">
    <location>
        <begin position="122"/>
        <end position="139"/>
    </location>
</feature>
<gene>
    <name evidence="2" type="ORF">BELL_0661g00060</name>
</gene>
<proteinExistence type="predicted"/>
<evidence type="ECO:0000313" key="3">
    <source>
        <dbReference type="Proteomes" id="UP000297229"/>
    </source>
</evidence>
<feature type="compositionally biased region" description="Basic and acidic residues" evidence="1">
    <location>
        <begin position="59"/>
        <end position="69"/>
    </location>
</feature>
<feature type="region of interest" description="Disordered" evidence="1">
    <location>
        <begin position="22"/>
        <end position="139"/>
    </location>
</feature>
<comment type="caution">
    <text evidence="2">The sequence shown here is derived from an EMBL/GenBank/DDBJ whole genome shotgun (WGS) entry which is preliminary data.</text>
</comment>
<keyword evidence="3" id="KW-1185">Reference proteome</keyword>
<accession>A0A4Z1JAX6</accession>
<dbReference type="Proteomes" id="UP000297229">
    <property type="component" value="Unassembled WGS sequence"/>
</dbReference>
<dbReference type="AlphaFoldDB" id="A0A4Z1JAX6"/>
<sequence length="139" mass="15242">MSGQDSGDLDWATPSVAQRWVKKIPSLETHRPRQRSRTNEVPDEVPTMIDAPSVSSGNARERFYRDLTRDSWPFPWGQPNNAVHDGTPQTKRRTTRGEHVGEGGSVRGGALARSDEPARGGSHNSEFFTPGGTSQSRGS</sequence>
<reference evidence="2 3" key="1">
    <citation type="submission" date="2017-12" db="EMBL/GenBank/DDBJ databases">
        <title>Comparative genomics of Botrytis spp.</title>
        <authorList>
            <person name="Valero-Jimenez C.A."/>
            <person name="Tapia P."/>
            <person name="Veloso J."/>
            <person name="Silva-Moreno E."/>
            <person name="Staats M."/>
            <person name="Valdes J.H."/>
            <person name="Van Kan J.A.L."/>
        </authorList>
    </citation>
    <scope>NUCLEOTIDE SEQUENCE [LARGE SCALE GENOMIC DNA]</scope>
    <source>
        <strain evidence="2 3">Be9601</strain>
    </source>
</reference>